<sequence length="214" mass="24466">MSIKLIIVLGYTLNRDCSIQPILQSRLDKAILLYQKEDNILVCGNGPPKALVPEPCQKTTEAEAMKNYLIAKGIPAEKIYKEEQSTTTFGNAYYGYLTIKNNKLFPKSIFIISNQFHFPLVKYSFDKVFGNSFSYSFHAVSDVDLPIEKEMTEWKRIIQGMVDNCYPQLFNGVNDGDIDAITSIIERPRNNNFERCVKTLLNLKEENVDLSDFI</sequence>
<dbReference type="RefSeq" id="WP_025384791.1">
    <property type="nucleotide sequence ID" value="NZ_LCUA01000028.1"/>
</dbReference>
<dbReference type="Gene3D" id="3.40.50.620">
    <property type="entry name" value="HUPs"/>
    <property type="match status" value="1"/>
</dbReference>
<dbReference type="Pfam" id="PF02698">
    <property type="entry name" value="DUF218"/>
    <property type="match status" value="1"/>
</dbReference>
<protein>
    <recommendedName>
        <fullName evidence="1">DUF218 domain-containing protein</fullName>
    </recommendedName>
</protein>
<feature type="domain" description="DUF218" evidence="1">
    <location>
        <begin position="5"/>
        <end position="128"/>
    </location>
</feature>
<gene>
    <name evidence="2" type="ORF">Loak_2438</name>
</gene>
<dbReference type="InterPro" id="IPR003848">
    <property type="entry name" value="DUF218"/>
</dbReference>
<proteinExistence type="predicted"/>
<evidence type="ECO:0000259" key="1">
    <source>
        <dbReference type="Pfam" id="PF02698"/>
    </source>
</evidence>
<dbReference type="InterPro" id="IPR051599">
    <property type="entry name" value="Cell_Envelope_Assoc"/>
</dbReference>
<dbReference type="PANTHER" id="PTHR30336:SF20">
    <property type="entry name" value="DUF218 DOMAIN-CONTAINING PROTEIN"/>
    <property type="match status" value="1"/>
</dbReference>
<accession>A0A0W0WYI8</accession>
<dbReference type="EMBL" id="LNYP01000031">
    <property type="protein sequence ID" value="KTD37302.1"/>
    <property type="molecule type" value="Genomic_DNA"/>
</dbReference>
<name>A0A0W0WYI8_9GAMM</name>
<dbReference type="GO" id="GO:0005886">
    <property type="term" value="C:plasma membrane"/>
    <property type="evidence" value="ECO:0007669"/>
    <property type="project" value="TreeGrafter"/>
</dbReference>
<dbReference type="PATRIC" id="fig|29423.5.peg.2561"/>
<dbReference type="Proteomes" id="UP000054858">
    <property type="component" value="Unassembled WGS sequence"/>
</dbReference>
<reference evidence="2 3" key="1">
    <citation type="submission" date="2015-11" db="EMBL/GenBank/DDBJ databases">
        <title>Genomic analysis of 38 Legionella species identifies large and diverse effector repertoires.</title>
        <authorList>
            <person name="Burstein D."/>
            <person name="Amaro F."/>
            <person name="Zusman T."/>
            <person name="Lifshitz Z."/>
            <person name="Cohen O."/>
            <person name="Gilbert J.A."/>
            <person name="Pupko T."/>
            <person name="Shuman H.A."/>
            <person name="Segal G."/>
        </authorList>
    </citation>
    <scope>NUCLEOTIDE SEQUENCE [LARGE SCALE GENOMIC DNA]</scope>
    <source>
        <strain evidence="2 3">Oak Ridge-10</strain>
    </source>
</reference>
<dbReference type="CDD" id="cd06259">
    <property type="entry name" value="YdcF-like"/>
    <property type="match status" value="1"/>
</dbReference>
<comment type="caution">
    <text evidence="2">The sequence shown here is derived from an EMBL/GenBank/DDBJ whole genome shotgun (WGS) entry which is preliminary data.</text>
</comment>
<organism evidence="2 3">
    <name type="scientific">Legionella oakridgensis</name>
    <dbReference type="NCBI Taxonomy" id="29423"/>
    <lineage>
        <taxon>Bacteria</taxon>
        <taxon>Pseudomonadati</taxon>
        <taxon>Pseudomonadota</taxon>
        <taxon>Gammaproteobacteria</taxon>
        <taxon>Legionellales</taxon>
        <taxon>Legionellaceae</taxon>
        <taxon>Legionella</taxon>
    </lineage>
</organism>
<evidence type="ECO:0000313" key="2">
    <source>
        <dbReference type="EMBL" id="KTD37302.1"/>
    </source>
</evidence>
<dbReference type="PANTHER" id="PTHR30336">
    <property type="entry name" value="INNER MEMBRANE PROTEIN, PROBABLE PERMEASE"/>
    <property type="match status" value="1"/>
</dbReference>
<dbReference type="AlphaFoldDB" id="A0A0W0WYI8"/>
<dbReference type="InterPro" id="IPR014729">
    <property type="entry name" value="Rossmann-like_a/b/a_fold"/>
</dbReference>
<evidence type="ECO:0000313" key="3">
    <source>
        <dbReference type="Proteomes" id="UP000054858"/>
    </source>
</evidence>